<dbReference type="EMBL" id="JAEUAK010000014">
    <property type="protein sequence ID" value="MBW9056035.1"/>
    <property type="molecule type" value="Genomic_DNA"/>
</dbReference>
<proteinExistence type="predicted"/>
<gene>
    <name evidence="1" type="ORF">JNB85_26855</name>
</gene>
<comment type="caution">
    <text evidence="1">The sequence shown here is derived from an EMBL/GenBank/DDBJ whole genome shotgun (WGS) entry which is preliminary data.</text>
</comment>
<name>A0ABS7H3F2_9HYPH</name>
<dbReference type="RefSeq" id="WP_220337467.1">
    <property type="nucleotide sequence ID" value="NZ_JAEUAK010000014.1"/>
</dbReference>
<accession>A0ABS7H3F2</accession>
<dbReference type="Proteomes" id="UP000717752">
    <property type="component" value="Unassembled WGS sequence"/>
</dbReference>
<sequence>MIEQAGKNCFNGMLWRIQIIAEPRNVEGKGAASLRLLTNHCKARDVILGLVPRICASQLNV</sequence>
<organism evidence="1 2">
    <name type="scientific">Rhizobium mesosinicum</name>
    <dbReference type="NCBI Taxonomy" id="335017"/>
    <lineage>
        <taxon>Bacteria</taxon>
        <taxon>Pseudomonadati</taxon>
        <taxon>Pseudomonadota</taxon>
        <taxon>Alphaproteobacteria</taxon>
        <taxon>Hyphomicrobiales</taxon>
        <taxon>Rhizobiaceae</taxon>
        <taxon>Rhizobium/Agrobacterium group</taxon>
        <taxon>Rhizobium</taxon>
    </lineage>
</organism>
<evidence type="ECO:0000313" key="1">
    <source>
        <dbReference type="EMBL" id="MBW9056035.1"/>
    </source>
</evidence>
<evidence type="ECO:0000313" key="2">
    <source>
        <dbReference type="Proteomes" id="UP000717752"/>
    </source>
</evidence>
<keyword evidence="2" id="KW-1185">Reference proteome</keyword>
<reference evidence="1 2" key="1">
    <citation type="journal article" date="2021" name="MBio">
        <title>Poor Competitiveness of Bradyrhizobium in Pigeon Pea Root Colonization in Indian Soils.</title>
        <authorList>
            <person name="Chalasani D."/>
            <person name="Basu A."/>
            <person name="Pullabhotla S.V.S.R.N."/>
            <person name="Jorrin B."/>
            <person name="Neal A.L."/>
            <person name="Poole P.S."/>
            <person name="Podile A.R."/>
            <person name="Tkacz A."/>
        </authorList>
    </citation>
    <scope>NUCLEOTIDE SEQUENCE [LARGE SCALE GENOMIC DNA]</scope>
    <source>
        <strain evidence="1 2">HU56</strain>
    </source>
</reference>
<protein>
    <submittedName>
        <fullName evidence="1">Uncharacterized protein</fullName>
    </submittedName>
</protein>